<evidence type="ECO:0000313" key="1">
    <source>
        <dbReference type="EMBL" id="PTW44225.1"/>
    </source>
</evidence>
<gene>
    <name evidence="1" type="ORF">C8J25_11162</name>
</gene>
<dbReference type="AlphaFoldDB" id="A0A2T5TY94"/>
<organism evidence="1 2">
    <name type="scientific">Sphingomonas faeni</name>
    <dbReference type="NCBI Taxonomy" id="185950"/>
    <lineage>
        <taxon>Bacteria</taxon>
        <taxon>Pseudomonadati</taxon>
        <taxon>Pseudomonadota</taxon>
        <taxon>Alphaproteobacteria</taxon>
        <taxon>Sphingomonadales</taxon>
        <taxon>Sphingomonadaceae</taxon>
        <taxon>Sphingomonas</taxon>
    </lineage>
</organism>
<dbReference type="RefSeq" id="WP_244187192.1">
    <property type="nucleotide sequence ID" value="NZ_QAYE01000011.1"/>
</dbReference>
<reference evidence="1 2" key="1">
    <citation type="submission" date="2018-04" db="EMBL/GenBank/DDBJ databases">
        <title>Genomic Encyclopedia of Type Strains, Phase III (KMG-III): the genomes of soil and plant-associated and newly described type strains.</title>
        <authorList>
            <person name="Whitman W."/>
        </authorList>
    </citation>
    <scope>NUCLEOTIDE SEQUENCE [LARGE SCALE GENOMIC DNA]</scope>
    <source>
        <strain evidence="1 2">MA-olki</strain>
    </source>
</reference>
<evidence type="ECO:0000313" key="2">
    <source>
        <dbReference type="Proteomes" id="UP000244013"/>
    </source>
</evidence>
<name>A0A2T5TY94_9SPHN</name>
<sequence>MLCATQNGTAPVRARAILSGAAILGGIVLWQRPSLDHDNAGSNPFGCASTNDGSVCDAVAGISKVIHSPLIPANLAALLPPPETPGAVDPAITQANIDETICRPGYARSARPAYSITGLLKRRMMDAQHPGERMVDYELDHLIPISIGGAPLDMHDLWLQPRQGQANAGDKNVLAYVLWRLVCTHQVPLQTAQRDISHDWTRAYQVYATPEHIAKYHFRYLEQERE</sequence>
<dbReference type="EMBL" id="QAYE01000011">
    <property type="protein sequence ID" value="PTW44225.1"/>
    <property type="molecule type" value="Genomic_DNA"/>
</dbReference>
<accession>A0A2T5TY94</accession>
<protein>
    <submittedName>
        <fullName evidence="1">Uncharacterized protein</fullName>
    </submittedName>
</protein>
<dbReference type="Proteomes" id="UP000244013">
    <property type="component" value="Unassembled WGS sequence"/>
</dbReference>
<proteinExistence type="predicted"/>
<comment type="caution">
    <text evidence="1">The sequence shown here is derived from an EMBL/GenBank/DDBJ whole genome shotgun (WGS) entry which is preliminary data.</text>
</comment>
<dbReference type="GeneID" id="91007600"/>